<dbReference type="AlphaFoldDB" id="A0A0F7CJ66"/>
<feature type="transmembrane region" description="Helical" evidence="1">
    <location>
        <begin position="80"/>
        <end position="101"/>
    </location>
</feature>
<dbReference type="PATRIC" id="fig|1333534.5.peg.3488"/>
<feature type="transmembrane region" description="Helical" evidence="1">
    <location>
        <begin position="363"/>
        <end position="383"/>
    </location>
</feature>
<accession>A0A0F7CJ66</accession>
<protein>
    <submittedName>
        <fullName evidence="2">Uncharacterized protein</fullName>
    </submittedName>
</protein>
<organism evidence="2 3">
    <name type="scientific">Paenibacillus durus ATCC 35681</name>
    <dbReference type="NCBI Taxonomy" id="1333534"/>
    <lineage>
        <taxon>Bacteria</taxon>
        <taxon>Bacillati</taxon>
        <taxon>Bacillota</taxon>
        <taxon>Bacilli</taxon>
        <taxon>Bacillales</taxon>
        <taxon>Paenibacillaceae</taxon>
        <taxon>Paenibacillus</taxon>
    </lineage>
</organism>
<proteinExistence type="predicted"/>
<dbReference type="Proteomes" id="UP000034189">
    <property type="component" value="Chromosome"/>
</dbReference>
<keyword evidence="1" id="KW-0472">Membrane</keyword>
<feature type="transmembrane region" description="Helical" evidence="1">
    <location>
        <begin position="448"/>
        <end position="466"/>
    </location>
</feature>
<evidence type="ECO:0000313" key="3">
    <source>
        <dbReference type="Proteomes" id="UP000034189"/>
    </source>
</evidence>
<feature type="transmembrane region" description="Helical" evidence="1">
    <location>
        <begin position="395"/>
        <end position="416"/>
    </location>
</feature>
<dbReference type="EMBL" id="CP011114">
    <property type="protein sequence ID" value="AKG35851.1"/>
    <property type="molecule type" value="Genomic_DNA"/>
</dbReference>
<evidence type="ECO:0000313" key="2">
    <source>
        <dbReference type="EMBL" id="AKG35851.1"/>
    </source>
</evidence>
<feature type="transmembrane region" description="Helical" evidence="1">
    <location>
        <begin position="182"/>
        <end position="208"/>
    </location>
</feature>
<keyword evidence="1" id="KW-0812">Transmembrane</keyword>
<feature type="transmembrane region" description="Helical" evidence="1">
    <location>
        <begin position="152"/>
        <end position="176"/>
    </location>
</feature>
<feature type="transmembrane region" description="Helical" evidence="1">
    <location>
        <begin position="511"/>
        <end position="527"/>
    </location>
</feature>
<keyword evidence="1" id="KW-1133">Transmembrane helix</keyword>
<reference evidence="2 3" key="2">
    <citation type="journal article" date="2016" name="Genome Announc.">
        <title>Genome Sequence of a Gram-Positive Diazotroph, Paenibacillus durus Type Strain ATCC 35681.</title>
        <authorList>
            <person name="Halim M.A."/>
            <person name="Rahman A.Y."/>
            <person name="Sim K.S."/>
            <person name="Yam H.C."/>
            <person name="Rahim A.A."/>
            <person name="Ghazali A.H."/>
            <person name="Najimudin N."/>
        </authorList>
    </citation>
    <scope>NUCLEOTIDE SEQUENCE [LARGE SCALE GENOMIC DNA]</scope>
    <source>
        <strain evidence="2 3">ATCC 35681</strain>
    </source>
</reference>
<dbReference type="HOGENOM" id="CLU_035812_0_0_9"/>
<feature type="transmembrane region" description="Helical" evidence="1">
    <location>
        <begin position="220"/>
        <end position="239"/>
    </location>
</feature>
<name>A0A0F7CJ66_PAEDU</name>
<sequence>MKEFLTLKLLDRVKPLFLKAGVDYDILRRILQVKLTMDQRRTSTVFANSSGGSKPEYTRKGNVLKQTNSGASPLSSIKSLWVYGLLGAIGITPVLLLGNNYMLQAGIVFSIILFLLTTTMISDFSSVLLDLKDRHILHTKPVDARTLAAAKMVHILSYLVSLTASLTIIPLLVSLFRHGLPFFVLFLFELIAADIFVVVATALMYLLVLKFFDGEKLKDIINYVQIGLSVALTIGYQIMFRVLDIINFNASFTVNWWHFLLPPFWFAAPFEWLLQGNSRLSVLVLSALSVIVPLLCAIVYIRFGSSFERYLQKMADSGKYEKRKTRGLHLSLARLLCRSRDEAIFYRFSVQMMSREREFKLKAYPLLGLAVIFPYIFILNNLSDSSWAALSRSSMYLFIYFTALFMPSVVALLRYSGNYKGSYIYRTLPLKDINAIHKGAIKATITRLFLPLFLLDGIVFLLIFSLRILPDLITVLLVIILYTAITYRMNGRGLPFSESFKNLQQMGMSKTLPAIFILGAFAGMHYAASLFPFGIYVYAAVLVILNVLFWNNGFKYMETKEAFSSTENVKML</sequence>
<feature type="transmembrane region" description="Helical" evidence="1">
    <location>
        <begin position="472"/>
        <end position="490"/>
    </location>
</feature>
<feature type="transmembrane region" description="Helical" evidence="1">
    <location>
        <begin position="107"/>
        <end position="131"/>
    </location>
</feature>
<reference evidence="2 3" key="1">
    <citation type="submission" date="2015-03" db="EMBL/GenBank/DDBJ databases">
        <authorList>
            <person name="Abdul Halim M."/>
        </authorList>
    </citation>
    <scope>NUCLEOTIDE SEQUENCE [LARGE SCALE GENOMIC DNA]</scope>
    <source>
        <strain evidence="2 3">ATCC 35681</strain>
    </source>
</reference>
<dbReference type="RefSeq" id="WP_025695228.1">
    <property type="nucleotide sequence ID" value="NZ_ASQQ01000262.1"/>
</dbReference>
<evidence type="ECO:0000256" key="1">
    <source>
        <dbReference type="SAM" id="Phobius"/>
    </source>
</evidence>
<feature type="transmembrane region" description="Helical" evidence="1">
    <location>
        <begin position="533"/>
        <end position="550"/>
    </location>
</feature>
<dbReference type="OrthoDB" id="2659138at2"/>
<gene>
    <name evidence="2" type="ORF">VK70_15785</name>
</gene>
<feature type="transmembrane region" description="Helical" evidence="1">
    <location>
        <begin position="280"/>
        <end position="303"/>
    </location>
</feature>